<protein>
    <submittedName>
        <fullName evidence="1">Uncharacterized protein</fullName>
    </submittedName>
</protein>
<proteinExistence type="predicted"/>
<sequence length="103" mass="11401">MPLIYMSSSMMKISHQTKSRFFGSNPMTELPSPIHRCKILCSAENHVGSVDVRGVLCILNSHLISLNRLQSMLAAHNLMVSKDTSVVLPIRSNVSSEMFGLLD</sequence>
<dbReference type="EMBL" id="CM001884">
    <property type="protein sequence ID" value="EOY27846.1"/>
    <property type="molecule type" value="Genomic_DNA"/>
</dbReference>
<reference evidence="1 2" key="1">
    <citation type="journal article" date="2013" name="Genome Biol.">
        <title>The genome sequence of the most widely cultivated cacao type and its use to identify candidate genes regulating pod color.</title>
        <authorList>
            <person name="Motamayor J.C."/>
            <person name="Mockaitis K."/>
            <person name="Schmutz J."/>
            <person name="Haiminen N."/>
            <person name="Iii D.L."/>
            <person name="Cornejo O."/>
            <person name="Findley S.D."/>
            <person name="Zheng P."/>
            <person name="Utro F."/>
            <person name="Royaert S."/>
            <person name="Saski C."/>
            <person name="Jenkins J."/>
            <person name="Podicheti R."/>
            <person name="Zhao M."/>
            <person name="Scheffler B.E."/>
            <person name="Stack J.C."/>
            <person name="Feltus F.A."/>
            <person name="Mustiga G.M."/>
            <person name="Amores F."/>
            <person name="Phillips W."/>
            <person name="Marelli J.P."/>
            <person name="May G.D."/>
            <person name="Shapiro H."/>
            <person name="Ma J."/>
            <person name="Bustamante C.D."/>
            <person name="Schnell R.J."/>
            <person name="Main D."/>
            <person name="Gilbert D."/>
            <person name="Parida L."/>
            <person name="Kuhn D.N."/>
        </authorList>
    </citation>
    <scope>NUCLEOTIDE SEQUENCE [LARGE SCALE GENOMIC DNA]</scope>
    <source>
        <strain evidence="2">cv. Matina 1-6</strain>
    </source>
</reference>
<dbReference type="Gramene" id="EOY27846">
    <property type="protein sequence ID" value="EOY27846"/>
    <property type="gene ID" value="TCM_029581"/>
</dbReference>
<dbReference type="InParanoid" id="A0A061GE37"/>
<accession>A0A061GE37</accession>
<evidence type="ECO:0000313" key="2">
    <source>
        <dbReference type="Proteomes" id="UP000026915"/>
    </source>
</evidence>
<dbReference type="HOGENOM" id="CLU_2268718_0_0_1"/>
<gene>
    <name evidence="1" type="ORF">TCM_029581</name>
</gene>
<evidence type="ECO:0000313" key="1">
    <source>
        <dbReference type="EMBL" id="EOY27846.1"/>
    </source>
</evidence>
<organism evidence="1 2">
    <name type="scientific">Theobroma cacao</name>
    <name type="common">Cacao</name>
    <name type="synonym">Cocoa</name>
    <dbReference type="NCBI Taxonomy" id="3641"/>
    <lineage>
        <taxon>Eukaryota</taxon>
        <taxon>Viridiplantae</taxon>
        <taxon>Streptophyta</taxon>
        <taxon>Embryophyta</taxon>
        <taxon>Tracheophyta</taxon>
        <taxon>Spermatophyta</taxon>
        <taxon>Magnoliopsida</taxon>
        <taxon>eudicotyledons</taxon>
        <taxon>Gunneridae</taxon>
        <taxon>Pentapetalae</taxon>
        <taxon>rosids</taxon>
        <taxon>malvids</taxon>
        <taxon>Malvales</taxon>
        <taxon>Malvaceae</taxon>
        <taxon>Byttnerioideae</taxon>
        <taxon>Theobroma</taxon>
    </lineage>
</organism>
<name>A0A061GE37_THECC</name>
<dbReference type="Proteomes" id="UP000026915">
    <property type="component" value="Chromosome 6"/>
</dbReference>
<dbReference type="AlphaFoldDB" id="A0A061GE37"/>
<keyword evidence="2" id="KW-1185">Reference proteome</keyword>